<dbReference type="PANTHER" id="PTHR43697:SF1">
    <property type="entry name" value="SERINE--TRNA LIGASE"/>
    <property type="match status" value="1"/>
</dbReference>
<feature type="coiled-coil region" evidence="17">
    <location>
        <begin position="52"/>
        <end position="101"/>
    </location>
</feature>
<feature type="domain" description="Aminoacyl-transfer RNA synthetases class-II family profile" evidence="18">
    <location>
        <begin position="184"/>
        <end position="420"/>
    </location>
</feature>
<comment type="similarity">
    <text evidence="3">Belongs to the class-II aminoacyl-tRNA synthetase family. Type-1 seryl-tRNA synthetase subfamily.</text>
</comment>
<dbReference type="AlphaFoldDB" id="A0A0D8HJ23"/>
<evidence type="ECO:0000256" key="7">
    <source>
        <dbReference type="ARBA" id="ARBA00022741"/>
    </source>
</evidence>
<dbReference type="SUPFAM" id="SSF55681">
    <property type="entry name" value="Class II aaRS and biotin synthetases"/>
    <property type="match status" value="1"/>
</dbReference>
<dbReference type="PANTHER" id="PTHR43697">
    <property type="entry name" value="SERYL-TRNA SYNTHETASE"/>
    <property type="match status" value="1"/>
</dbReference>
<feature type="binding site" evidence="15">
    <location>
        <position position="272"/>
    </location>
    <ligand>
        <name>L-serine</name>
        <dbReference type="ChEBI" id="CHEBI:33384"/>
    </ligand>
</feature>
<protein>
    <recommendedName>
        <fullName evidence="11 14">Serine--tRNA ligase</fullName>
        <ecNumber evidence="4 14">6.1.1.11</ecNumber>
    </recommendedName>
</protein>
<sequence length="436" mass="48860">MIDIRALRENPNETKELLSRRGIDTAVVDELLEIDLRLRSSVSKRDSLRAVINDLSRSVAEAYRQKETALAQELKEKSKAHGEALEELSKEVSELENARRDLWLVIPNVPSLDTPIGQGEKDNVILRYWSPKTGHSTVEVDLDYEPAQKVPHWEIGAALGILDLERAAKLSGSMFPMYKGAGARMLRALTSFALDAHSDAFLEVRPPTFVKRETMVSTGHLPKFAEDAYQMERDDLWAIPTAEVPLTSMARDEILPSEELPIRMTAATPCFRREAGSAGRDTRGLLRLHEFDKVELMVYSNPKDSQGVFMDMLRRAEGILQSLGLTYRVLDLCTGDIGASAKRTFDLEAYSPGVGRWLEVSSVSWFGDYQARRANIRFRDASTNEVSYVDTLNGSALAWARVFAVLIETYRNQDESVTIPLVLVPYMGGIQNIVPK</sequence>
<dbReference type="PRINTS" id="PR00981">
    <property type="entry name" value="TRNASYNTHSER"/>
</dbReference>
<dbReference type="Gene3D" id="3.30.930.10">
    <property type="entry name" value="Bira Bifunctional Protein, Domain 2"/>
    <property type="match status" value="1"/>
</dbReference>
<feature type="binding site" evidence="15">
    <location>
        <position position="295"/>
    </location>
    <ligand>
        <name>L-serine</name>
        <dbReference type="ChEBI" id="CHEBI:33384"/>
    </ligand>
</feature>
<dbReference type="PATRIC" id="fig|1280514.3.peg.1577"/>
<dbReference type="InterPro" id="IPR045864">
    <property type="entry name" value="aa-tRNA-synth_II/BPL/LPL"/>
</dbReference>
<keyword evidence="5" id="KW-0963">Cytoplasm</keyword>
<evidence type="ECO:0000256" key="4">
    <source>
        <dbReference type="ARBA" id="ARBA00012840"/>
    </source>
</evidence>
<dbReference type="EC" id="6.1.1.11" evidence="4 14"/>
<dbReference type="InterPro" id="IPR006195">
    <property type="entry name" value="aa-tRNA-synth_II"/>
</dbReference>
<name>A0A0D8HJ23_9ACTN</name>
<feature type="binding site" evidence="15">
    <location>
        <position position="393"/>
    </location>
    <ligand>
        <name>L-serine</name>
        <dbReference type="ChEBI" id="CHEBI:33384"/>
    </ligand>
</feature>
<evidence type="ECO:0000256" key="17">
    <source>
        <dbReference type="SAM" id="Coils"/>
    </source>
</evidence>
<keyword evidence="17" id="KW-0175">Coiled coil</keyword>
<feature type="binding site" evidence="16">
    <location>
        <begin position="272"/>
        <end position="274"/>
    </location>
    <ligand>
        <name>ATP</name>
        <dbReference type="ChEBI" id="CHEBI:30616"/>
    </ligand>
</feature>
<evidence type="ECO:0000256" key="5">
    <source>
        <dbReference type="ARBA" id="ARBA00022490"/>
    </source>
</evidence>
<dbReference type="SUPFAM" id="SSF46589">
    <property type="entry name" value="tRNA-binding arm"/>
    <property type="match status" value="1"/>
</dbReference>
<comment type="catalytic activity">
    <reaction evidence="13">
        <text>tRNA(Ser) + L-serine + ATP = L-seryl-tRNA(Ser) + AMP + diphosphate + H(+)</text>
        <dbReference type="Rhea" id="RHEA:12292"/>
        <dbReference type="Rhea" id="RHEA-COMP:9669"/>
        <dbReference type="Rhea" id="RHEA-COMP:9703"/>
        <dbReference type="ChEBI" id="CHEBI:15378"/>
        <dbReference type="ChEBI" id="CHEBI:30616"/>
        <dbReference type="ChEBI" id="CHEBI:33019"/>
        <dbReference type="ChEBI" id="CHEBI:33384"/>
        <dbReference type="ChEBI" id="CHEBI:78442"/>
        <dbReference type="ChEBI" id="CHEBI:78533"/>
        <dbReference type="ChEBI" id="CHEBI:456215"/>
        <dbReference type="EC" id="6.1.1.11"/>
    </reaction>
</comment>
<keyword evidence="20" id="KW-1185">Reference proteome</keyword>
<dbReference type="PIRSF" id="PIRSF001529">
    <property type="entry name" value="Ser-tRNA-synth_IIa"/>
    <property type="match status" value="1"/>
</dbReference>
<accession>A0A0D8HJ23</accession>
<dbReference type="NCBIfam" id="TIGR00414">
    <property type="entry name" value="serS"/>
    <property type="match status" value="1"/>
</dbReference>
<evidence type="ECO:0000256" key="6">
    <source>
        <dbReference type="ARBA" id="ARBA00022598"/>
    </source>
</evidence>
<dbReference type="Gene3D" id="1.10.287.40">
    <property type="entry name" value="Serine-tRNA synthetase, tRNA binding domain"/>
    <property type="match status" value="1"/>
</dbReference>
<feature type="binding site" evidence="15">
    <location>
        <position position="241"/>
    </location>
    <ligand>
        <name>L-serine</name>
        <dbReference type="ChEBI" id="CHEBI:33384"/>
    </ligand>
</feature>
<dbReference type="STRING" id="1280514.AXFE_12080"/>
<proteinExistence type="inferred from homology"/>
<evidence type="ECO:0000256" key="11">
    <source>
        <dbReference type="ARBA" id="ARBA00039158"/>
    </source>
</evidence>
<evidence type="ECO:0000256" key="2">
    <source>
        <dbReference type="ARBA" id="ARBA00005045"/>
    </source>
</evidence>
<evidence type="ECO:0000256" key="13">
    <source>
        <dbReference type="ARBA" id="ARBA00048823"/>
    </source>
</evidence>
<keyword evidence="9" id="KW-0648">Protein biosynthesis</keyword>
<comment type="pathway">
    <text evidence="2">Aminoacyl-tRNA biosynthesis; selenocysteinyl-tRNA(Sec) biosynthesis; L-seryl-tRNA(Sec) from L-serine and tRNA(Sec): step 1/1.</text>
</comment>
<evidence type="ECO:0000256" key="3">
    <source>
        <dbReference type="ARBA" id="ARBA00010728"/>
    </source>
</evidence>
<evidence type="ECO:0000256" key="14">
    <source>
        <dbReference type="NCBIfam" id="TIGR00414"/>
    </source>
</evidence>
<dbReference type="Pfam" id="PF02403">
    <property type="entry name" value="Seryl_tRNA_N"/>
    <property type="match status" value="1"/>
</dbReference>
<evidence type="ECO:0000256" key="16">
    <source>
        <dbReference type="PIRSR" id="PIRSR001529-2"/>
    </source>
</evidence>
<dbReference type="InterPro" id="IPR042103">
    <property type="entry name" value="SerRS_1_N_sf"/>
</dbReference>
<dbReference type="Proteomes" id="UP000032360">
    <property type="component" value="Unassembled WGS sequence"/>
</dbReference>
<keyword evidence="6 19" id="KW-0436">Ligase</keyword>
<dbReference type="GO" id="GO:0005737">
    <property type="term" value="C:cytoplasm"/>
    <property type="evidence" value="ECO:0007669"/>
    <property type="project" value="UniProtKB-SubCell"/>
</dbReference>
<dbReference type="InterPro" id="IPR010978">
    <property type="entry name" value="tRNA-bd_arm"/>
</dbReference>
<dbReference type="Pfam" id="PF00587">
    <property type="entry name" value="tRNA-synt_2b"/>
    <property type="match status" value="1"/>
</dbReference>
<evidence type="ECO:0000256" key="9">
    <source>
        <dbReference type="ARBA" id="ARBA00022917"/>
    </source>
</evidence>
<feature type="binding site" evidence="16">
    <location>
        <begin position="359"/>
        <end position="362"/>
    </location>
    <ligand>
        <name>ATP</name>
        <dbReference type="ChEBI" id="CHEBI:30616"/>
    </ligand>
</feature>
<organism evidence="19 20">
    <name type="scientific">Acidithrix ferrooxidans</name>
    <dbReference type="NCBI Taxonomy" id="1280514"/>
    <lineage>
        <taxon>Bacteria</taxon>
        <taxon>Bacillati</taxon>
        <taxon>Actinomycetota</taxon>
        <taxon>Acidimicrobiia</taxon>
        <taxon>Acidimicrobiales</taxon>
        <taxon>Acidimicrobiaceae</taxon>
        <taxon>Acidithrix</taxon>
    </lineage>
</organism>
<reference evidence="19 20" key="1">
    <citation type="submission" date="2015-01" db="EMBL/GenBank/DDBJ databases">
        <title>Draft genome of the acidophilic iron oxidizer Acidithrix ferrooxidans strain Py-F3.</title>
        <authorList>
            <person name="Poehlein A."/>
            <person name="Eisen S."/>
            <person name="Schloemann M."/>
            <person name="Johnson B.D."/>
            <person name="Daniel R."/>
            <person name="Muehling M."/>
        </authorList>
    </citation>
    <scope>NUCLEOTIDE SEQUENCE [LARGE SCALE GENOMIC DNA]</scope>
    <source>
        <strain evidence="19 20">Py-F3</strain>
    </source>
</reference>
<gene>
    <name evidence="19" type="primary">serS</name>
    <name evidence="19" type="ORF">AXFE_12080</name>
</gene>
<dbReference type="RefSeq" id="WP_052604971.1">
    <property type="nucleotide sequence ID" value="NZ_JXYS01000027.1"/>
</dbReference>
<evidence type="ECO:0000256" key="10">
    <source>
        <dbReference type="ARBA" id="ARBA00023146"/>
    </source>
</evidence>
<keyword evidence="8 16" id="KW-0067">ATP-binding</keyword>
<evidence type="ECO:0000256" key="12">
    <source>
        <dbReference type="ARBA" id="ARBA00047929"/>
    </source>
</evidence>
<dbReference type="GO" id="GO:0005524">
    <property type="term" value="F:ATP binding"/>
    <property type="evidence" value="ECO:0007669"/>
    <property type="project" value="UniProtKB-KW"/>
</dbReference>
<evidence type="ECO:0000313" key="20">
    <source>
        <dbReference type="Proteomes" id="UP000032360"/>
    </source>
</evidence>
<dbReference type="GO" id="GO:0004828">
    <property type="term" value="F:serine-tRNA ligase activity"/>
    <property type="evidence" value="ECO:0007669"/>
    <property type="project" value="UniProtKB-UniRule"/>
</dbReference>
<evidence type="ECO:0000313" key="19">
    <source>
        <dbReference type="EMBL" id="KJF17923.1"/>
    </source>
</evidence>
<comment type="catalytic activity">
    <reaction evidence="12">
        <text>tRNA(Sec) + L-serine + ATP = L-seryl-tRNA(Sec) + AMP + diphosphate + H(+)</text>
        <dbReference type="Rhea" id="RHEA:42580"/>
        <dbReference type="Rhea" id="RHEA-COMP:9742"/>
        <dbReference type="Rhea" id="RHEA-COMP:10128"/>
        <dbReference type="ChEBI" id="CHEBI:15378"/>
        <dbReference type="ChEBI" id="CHEBI:30616"/>
        <dbReference type="ChEBI" id="CHEBI:33019"/>
        <dbReference type="ChEBI" id="CHEBI:33384"/>
        <dbReference type="ChEBI" id="CHEBI:78442"/>
        <dbReference type="ChEBI" id="CHEBI:78533"/>
        <dbReference type="ChEBI" id="CHEBI:456215"/>
        <dbReference type="EC" id="6.1.1.11"/>
    </reaction>
</comment>
<dbReference type="InterPro" id="IPR002314">
    <property type="entry name" value="aa-tRNA-synt_IIb"/>
</dbReference>
<dbReference type="PROSITE" id="PS50862">
    <property type="entry name" value="AA_TRNA_LIGASE_II"/>
    <property type="match status" value="1"/>
</dbReference>
<evidence type="ECO:0000256" key="8">
    <source>
        <dbReference type="ARBA" id="ARBA00022840"/>
    </source>
</evidence>
<evidence type="ECO:0000256" key="15">
    <source>
        <dbReference type="PIRSR" id="PIRSR001529-1"/>
    </source>
</evidence>
<evidence type="ECO:0000256" key="1">
    <source>
        <dbReference type="ARBA" id="ARBA00004496"/>
    </source>
</evidence>
<evidence type="ECO:0000259" key="18">
    <source>
        <dbReference type="PROSITE" id="PS50862"/>
    </source>
</evidence>
<comment type="subcellular location">
    <subcellularLocation>
        <location evidence="1">Cytoplasm</location>
    </subcellularLocation>
</comment>
<dbReference type="GO" id="GO:0006434">
    <property type="term" value="P:seryl-tRNA aminoacylation"/>
    <property type="evidence" value="ECO:0007669"/>
    <property type="project" value="UniProtKB-UniRule"/>
</dbReference>
<dbReference type="InterPro" id="IPR015866">
    <property type="entry name" value="Ser-tRNA-synth_1_N"/>
</dbReference>
<dbReference type="OrthoDB" id="9804647at2"/>
<dbReference type="EMBL" id="JXYS01000027">
    <property type="protein sequence ID" value="KJF17923.1"/>
    <property type="molecule type" value="Genomic_DNA"/>
</dbReference>
<keyword evidence="10" id="KW-0030">Aminoacyl-tRNA synthetase</keyword>
<keyword evidence="7" id="KW-0547">Nucleotide-binding</keyword>
<dbReference type="InterPro" id="IPR002317">
    <property type="entry name" value="Ser-tRNA-ligase_type_1"/>
</dbReference>
<comment type="caution">
    <text evidence="19">The sequence shown here is derived from an EMBL/GenBank/DDBJ whole genome shotgun (WGS) entry which is preliminary data.</text>
</comment>